<dbReference type="GO" id="GO:0042742">
    <property type="term" value="P:defense response to bacterium"/>
    <property type="evidence" value="ECO:0007669"/>
    <property type="project" value="UniProtKB-ARBA"/>
</dbReference>
<protein>
    <submittedName>
        <fullName evidence="4">Disease resistance RPP13-like protein 4</fullName>
    </submittedName>
</protein>
<evidence type="ECO:0000256" key="1">
    <source>
        <dbReference type="ARBA" id="ARBA00022737"/>
    </source>
</evidence>
<dbReference type="InParanoid" id="A0A1D6LG57"/>
<feature type="domain" description="Disease resistance protein winged helix" evidence="3">
    <location>
        <begin position="95"/>
        <end position="171"/>
    </location>
</feature>
<accession>A0A1D6LG57</accession>
<dbReference type="Gene3D" id="1.10.10.10">
    <property type="entry name" value="Winged helix-like DNA-binding domain superfamily/Winged helix DNA-binding domain"/>
    <property type="match status" value="1"/>
</dbReference>
<dbReference type="Pfam" id="PF23559">
    <property type="entry name" value="WHD_DRP"/>
    <property type="match status" value="1"/>
</dbReference>
<evidence type="ECO:0000259" key="3">
    <source>
        <dbReference type="Pfam" id="PF23559"/>
    </source>
</evidence>
<dbReference type="AlphaFoldDB" id="A0A1D6LG57"/>
<dbReference type="GO" id="GO:0043531">
    <property type="term" value="F:ADP binding"/>
    <property type="evidence" value="ECO:0007669"/>
    <property type="project" value="InterPro"/>
</dbReference>
<name>A0A1D6LG57_MAIZE</name>
<dbReference type="PANTHER" id="PTHR23155:SF1211">
    <property type="entry name" value="OS09G0313500 PROTEIN"/>
    <property type="match status" value="1"/>
</dbReference>
<dbReference type="SMR" id="A0A1D6LG57"/>
<dbReference type="FunFam" id="1.10.10.10:FF:000322">
    <property type="entry name" value="Probable disease resistance protein At1g63360"/>
    <property type="match status" value="1"/>
</dbReference>
<gene>
    <name evidence="4" type="ORF">ZEAMMB73_Zm00001d035355</name>
</gene>
<dbReference type="GO" id="GO:0002758">
    <property type="term" value="P:innate immune response-activating signaling pathway"/>
    <property type="evidence" value="ECO:0007669"/>
    <property type="project" value="UniProtKB-ARBA"/>
</dbReference>
<sequence length="208" mass="23373">MRSLKSIYWQVTGIDDQLKTIGMEILENCDGLPLAIKVIGGLLSTEYPSEHEWKSVLNKPAWSLTGLPPELDNRIYLSYEDLSPQLKQCFLYCSLFPKGVNIIHGVVTKMWISEGFIQPPDGSSNSSPQYGFEEIASEYYQELIKRNLIEPIIEYSLTGFRCTIHDVVRTFAEYMAREESLVVVGREQAATGIGGGGGMHVKDTFTLR</sequence>
<proteinExistence type="predicted"/>
<dbReference type="Gene3D" id="1.10.8.430">
    <property type="entry name" value="Helical domain of apoptotic protease-activating factors"/>
    <property type="match status" value="1"/>
</dbReference>
<dbReference type="EMBL" id="CM000782">
    <property type="protein sequence ID" value="AQK78902.1"/>
    <property type="molecule type" value="Genomic_DNA"/>
</dbReference>
<organism evidence="4">
    <name type="scientific">Zea mays</name>
    <name type="common">Maize</name>
    <dbReference type="NCBI Taxonomy" id="4577"/>
    <lineage>
        <taxon>Eukaryota</taxon>
        <taxon>Viridiplantae</taxon>
        <taxon>Streptophyta</taxon>
        <taxon>Embryophyta</taxon>
        <taxon>Tracheophyta</taxon>
        <taxon>Spermatophyta</taxon>
        <taxon>Magnoliopsida</taxon>
        <taxon>Liliopsida</taxon>
        <taxon>Poales</taxon>
        <taxon>Poaceae</taxon>
        <taxon>PACMAD clade</taxon>
        <taxon>Panicoideae</taxon>
        <taxon>Andropogonodae</taxon>
        <taxon>Andropogoneae</taxon>
        <taxon>Tripsacinae</taxon>
        <taxon>Zea</taxon>
    </lineage>
</organism>
<keyword evidence="2" id="KW-0611">Plant defense</keyword>
<dbReference type="InterPro" id="IPR058922">
    <property type="entry name" value="WHD_DRP"/>
</dbReference>
<dbReference type="OMA" id="MENCMDE"/>
<dbReference type="SUPFAM" id="SSF52540">
    <property type="entry name" value="P-loop containing nucleoside triphosphate hydrolases"/>
    <property type="match status" value="1"/>
</dbReference>
<dbReference type="InterPro" id="IPR036388">
    <property type="entry name" value="WH-like_DNA-bd_sf"/>
</dbReference>
<reference evidence="4" key="1">
    <citation type="submission" date="2015-12" db="EMBL/GenBank/DDBJ databases">
        <title>Update maize B73 reference genome by single molecule sequencing technologies.</title>
        <authorList>
            <consortium name="Maize Genome Sequencing Project"/>
            <person name="Ware D."/>
        </authorList>
    </citation>
    <scope>NUCLEOTIDE SEQUENCE</scope>
    <source>
        <tissue evidence="4">Seedling</tissue>
    </source>
</reference>
<dbReference type="InterPro" id="IPR027417">
    <property type="entry name" value="P-loop_NTPase"/>
</dbReference>
<dbReference type="InterPro" id="IPR044974">
    <property type="entry name" value="Disease_R_plants"/>
</dbReference>
<evidence type="ECO:0000256" key="2">
    <source>
        <dbReference type="ARBA" id="ARBA00022821"/>
    </source>
</evidence>
<dbReference type="GO" id="GO:0009626">
    <property type="term" value="P:plant-type hypersensitive response"/>
    <property type="evidence" value="ECO:0007669"/>
    <property type="project" value="UniProtKB-ARBA"/>
</dbReference>
<dbReference type="PANTHER" id="PTHR23155">
    <property type="entry name" value="DISEASE RESISTANCE PROTEIN RP"/>
    <property type="match status" value="1"/>
</dbReference>
<dbReference type="InterPro" id="IPR042197">
    <property type="entry name" value="Apaf_helical"/>
</dbReference>
<keyword evidence="1" id="KW-0677">Repeat</keyword>
<evidence type="ECO:0000313" key="4">
    <source>
        <dbReference type="EMBL" id="AQK78902.1"/>
    </source>
</evidence>